<dbReference type="Gene3D" id="3.30.950.10">
    <property type="entry name" value="Methyltransferase, Cobalt-precorrin-4 Transmethylase, Domain 2"/>
    <property type="match status" value="1"/>
</dbReference>
<keyword evidence="5 8" id="KW-0808">Transferase</keyword>
<comment type="pathway">
    <text evidence="1">Cofactor biosynthesis; adenosylcobalamin biosynthesis.</text>
</comment>
<evidence type="ECO:0000313" key="9">
    <source>
        <dbReference type="Proteomes" id="UP001165678"/>
    </source>
</evidence>
<dbReference type="InterPro" id="IPR006362">
    <property type="entry name" value="Cbl_synth_CobM/CibF"/>
</dbReference>
<dbReference type="InterPro" id="IPR003043">
    <property type="entry name" value="Uropor_MeTrfase_CS"/>
</dbReference>
<keyword evidence="6" id="KW-0949">S-adenosyl-L-methionine</keyword>
<dbReference type="InterPro" id="IPR014777">
    <property type="entry name" value="4pyrrole_Mease_sub1"/>
</dbReference>
<sequence length="261" mass="28246">MTVFFIGAGPGDPELMTVKGLRLIKRCPVILYAGSLVPVEILGEAAEGADVIDTASMSLDAIIARMKQAHADGQDVARVHSGDPSIYGAVGEQMRRLDALGIACEVVPGVTSTSASSAALKRELTLSGVTQTVIMTRFAGKTPMPERENLDALARHGATLAIHLGITRIHRIVETLIPHYGAEAPVAVCYRVGWPDEQHLVGTLSNIVEQVRAAKITRTALILVGEVLDPQDFRDSYLYDADQAHIYRPKFSTQTPRRVKR</sequence>
<dbReference type="NCBIfam" id="TIGR01465">
    <property type="entry name" value="cobM_cbiF"/>
    <property type="match status" value="1"/>
</dbReference>
<dbReference type="InterPro" id="IPR050161">
    <property type="entry name" value="Siro_Cobalamin_biosynth"/>
</dbReference>
<organism evidence="8 9">
    <name type="scientific">Larsenimonas rhizosphaerae</name>
    <dbReference type="NCBI Taxonomy" id="2944682"/>
    <lineage>
        <taxon>Bacteria</taxon>
        <taxon>Pseudomonadati</taxon>
        <taxon>Pseudomonadota</taxon>
        <taxon>Gammaproteobacteria</taxon>
        <taxon>Oceanospirillales</taxon>
        <taxon>Halomonadaceae</taxon>
        <taxon>Larsenimonas</taxon>
    </lineage>
</organism>
<feature type="domain" description="Tetrapyrrole methylase" evidence="7">
    <location>
        <begin position="2"/>
        <end position="207"/>
    </location>
</feature>
<gene>
    <name evidence="8" type="primary">cobM</name>
    <name evidence="8" type="ORF">OQ287_02910</name>
</gene>
<dbReference type="PANTHER" id="PTHR45790">
    <property type="entry name" value="SIROHEME SYNTHASE-RELATED"/>
    <property type="match status" value="1"/>
</dbReference>
<dbReference type="Proteomes" id="UP001165678">
    <property type="component" value="Unassembled WGS sequence"/>
</dbReference>
<evidence type="ECO:0000313" key="8">
    <source>
        <dbReference type="EMBL" id="MCX2523180.1"/>
    </source>
</evidence>
<dbReference type="EC" id="2.1.1.133" evidence="8"/>
<evidence type="ECO:0000256" key="5">
    <source>
        <dbReference type="ARBA" id="ARBA00022679"/>
    </source>
</evidence>
<dbReference type="Pfam" id="PF00590">
    <property type="entry name" value="TP_methylase"/>
    <property type="match status" value="1"/>
</dbReference>
<dbReference type="PANTHER" id="PTHR45790:SF4">
    <property type="entry name" value="COBALT-PRECORRIN-4 C(11)-METHYLTRANSFERASE"/>
    <property type="match status" value="1"/>
</dbReference>
<dbReference type="GO" id="GO:0032259">
    <property type="term" value="P:methylation"/>
    <property type="evidence" value="ECO:0007669"/>
    <property type="project" value="UniProtKB-KW"/>
</dbReference>
<evidence type="ECO:0000256" key="4">
    <source>
        <dbReference type="ARBA" id="ARBA00022603"/>
    </source>
</evidence>
<dbReference type="AlphaFoldDB" id="A0AA41ZER8"/>
<dbReference type="CDD" id="cd11641">
    <property type="entry name" value="Precorrin-4_C11-MT"/>
    <property type="match status" value="1"/>
</dbReference>
<dbReference type="Gene3D" id="3.40.1010.10">
    <property type="entry name" value="Cobalt-precorrin-4 Transmethylase, Domain 1"/>
    <property type="match status" value="1"/>
</dbReference>
<proteinExistence type="inferred from homology"/>
<keyword evidence="3" id="KW-0169">Cobalamin biosynthesis</keyword>
<evidence type="ECO:0000256" key="3">
    <source>
        <dbReference type="ARBA" id="ARBA00022573"/>
    </source>
</evidence>
<evidence type="ECO:0000259" key="7">
    <source>
        <dbReference type="Pfam" id="PF00590"/>
    </source>
</evidence>
<dbReference type="InterPro" id="IPR000878">
    <property type="entry name" value="4pyrrol_Mease"/>
</dbReference>
<evidence type="ECO:0000256" key="1">
    <source>
        <dbReference type="ARBA" id="ARBA00004953"/>
    </source>
</evidence>
<name>A0AA41ZER8_9GAMM</name>
<keyword evidence="9" id="KW-1185">Reference proteome</keyword>
<comment type="caution">
    <text evidence="8">The sequence shown here is derived from an EMBL/GenBank/DDBJ whole genome shotgun (WGS) entry which is preliminary data.</text>
</comment>
<dbReference type="InterPro" id="IPR035996">
    <property type="entry name" value="4pyrrol_Methylase_sf"/>
</dbReference>
<dbReference type="GO" id="GO:0009236">
    <property type="term" value="P:cobalamin biosynthetic process"/>
    <property type="evidence" value="ECO:0007669"/>
    <property type="project" value="UniProtKB-KW"/>
</dbReference>
<dbReference type="RefSeq" id="WP_250936513.1">
    <property type="nucleotide sequence ID" value="NZ_JAMLJK010000001.1"/>
</dbReference>
<dbReference type="PROSITE" id="PS00839">
    <property type="entry name" value="SUMT_1"/>
    <property type="match status" value="1"/>
</dbReference>
<comment type="similarity">
    <text evidence="2">Belongs to the precorrin methyltransferase family.</text>
</comment>
<keyword evidence="4 8" id="KW-0489">Methyltransferase</keyword>
<dbReference type="SUPFAM" id="SSF53790">
    <property type="entry name" value="Tetrapyrrole methylase"/>
    <property type="match status" value="1"/>
</dbReference>
<accession>A0AA41ZER8</accession>
<evidence type="ECO:0000256" key="6">
    <source>
        <dbReference type="ARBA" id="ARBA00022691"/>
    </source>
</evidence>
<dbReference type="InterPro" id="IPR014776">
    <property type="entry name" value="4pyrrole_Mease_sub2"/>
</dbReference>
<reference evidence="8" key="1">
    <citation type="submission" date="2022-11" db="EMBL/GenBank/DDBJ databases">
        <title>Larsenimonas rhizosphaerae sp. nov., isolated from a tidal mudflat.</title>
        <authorList>
            <person name="Lee S.D."/>
            <person name="Kim I.S."/>
        </authorList>
    </citation>
    <scope>NUCLEOTIDE SEQUENCE</scope>
    <source>
        <strain evidence="8">GH2-1</strain>
    </source>
</reference>
<protein>
    <submittedName>
        <fullName evidence="8">Precorrin-4 C(11)-methyltransferase</fullName>
        <ecNumber evidence="8">2.1.1.133</ecNumber>
    </submittedName>
</protein>
<dbReference type="GO" id="GO:0046026">
    <property type="term" value="F:precorrin-4 C11-methyltransferase activity"/>
    <property type="evidence" value="ECO:0007669"/>
    <property type="project" value="UniProtKB-EC"/>
</dbReference>
<evidence type="ECO:0000256" key="2">
    <source>
        <dbReference type="ARBA" id="ARBA00005879"/>
    </source>
</evidence>
<dbReference type="EMBL" id="JAPIVE010000001">
    <property type="protein sequence ID" value="MCX2523180.1"/>
    <property type="molecule type" value="Genomic_DNA"/>
</dbReference>